<dbReference type="Proteomes" id="UP001176941">
    <property type="component" value="Chromosome 6"/>
</dbReference>
<dbReference type="EMBL" id="OX459942">
    <property type="protein sequence ID" value="CAI9177175.1"/>
    <property type="molecule type" value="Genomic_DNA"/>
</dbReference>
<reference evidence="1" key="1">
    <citation type="submission" date="2023-04" db="EMBL/GenBank/DDBJ databases">
        <authorList>
            <consortium name="ELIXIR-Norway"/>
        </authorList>
    </citation>
    <scope>NUCLEOTIDE SEQUENCE [LARGE SCALE GENOMIC DNA]</scope>
</reference>
<sequence length="115" mass="13354">MCTEWSFSPLMVKESVVTWNCIHLMTEEGNHQPTQHFPSCLSASIKSLCGHPEQPIQSPHRPHNQETVPSTLYQKLLPVRRQMYPVHPTGQLLKLDLLSERQRIDTFELWYGEDS</sequence>
<name>A0ABN8ZT55_RANTA</name>
<keyword evidence="2" id="KW-1185">Reference proteome</keyword>
<evidence type="ECO:0000313" key="1">
    <source>
        <dbReference type="EMBL" id="CAI9177175.1"/>
    </source>
</evidence>
<proteinExistence type="predicted"/>
<protein>
    <submittedName>
        <fullName evidence="1">Uncharacterized protein</fullName>
    </submittedName>
</protein>
<evidence type="ECO:0000313" key="2">
    <source>
        <dbReference type="Proteomes" id="UP001176941"/>
    </source>
</evidence>
<gene>
    <name evidence="1" type="ORF">MRATA1EN1_LOCUS26137</name>
</gene>
<organism evidence="1 2">
    <name type="scientific">Rangifer tarandus platyrhynchus</name>
    <name type="common">Svalbard reindeer</name>
    <dbReference type="NCBI Taxonomy" id="3082113"/>
    <lineage>
        <taxon>Eukaryota</taxon>
        <taxon>Metazoa</taxon>
        <taxon>Chordata</taxon>
        <taxon>Craniata</taxon>
        <taxon>Vertebrata</taxon>
        <taxon>Euteleostomi</taxon>
        <taxon>Mammalia</taxon>
        <taxon>Eutheria</taxon>
        <taxon>Laurasiatheria</taxon>
        <taxon>Artiodactyla</taxon>
        <taxon>Ruminantia</taxon>
        <taxon>Pecora</taxon>
        <taxon>Cervidae</taxon>
        <taxon>Odocoileinae</taxon>
        <taxon>Rangifer</taxon>
    </lineage>
</organism>
<accession>A0ABN8ZT55</accession>